<dbReference type="PANTHER" id="PTHR12203:SF35">
    <property type="entry name" value="PROTEIN O-GLUCOSYLTRANSFERASE 1"/>
    <property type="match status" value="1"/>
</dbReference>
<evidence type="ECO:0000256" key="2">
    <source>
        <dbReference type="ARBA" id="ARBA00022679"/>
    </source>
</evidence>
<dbReference type="eggNOG" id="KOG2458">
    <property type="taxonomic scope" value="Eukaryota"/>
</dbReference>
<dbReference type="AlphaFoldDB" id="L1IXC8"/>
<evidence type="ECO:0000259" key="3">
    <source>
        <dbReference type="Pfam" id="PF05686"/>
    </source>
</evidence>
<sequence>GAAVFKQEASLREFWEFELQPFVHFIPLSEDLSDLVEMVEWAIEHDEEVRRIVQNALEFVRTRLTPQRIICYWANLLEAYGGRMSYTP</sequence>
<feature type="non-terminal residue" evidence="4">
    <location>
        <position position="88"/>
    </location>
</feature>
<comment type="similarity">
    <text evidence="1">Belongs to the glycosyltransferase 90 family.</text>
</comment>
<keyword evidence="6" id="KW-1185">Reference proteome</keyword>
<organism evidence="4">
    <name type="scientific">Guillardia theta (strain CCMP2712)</name>
    <name type="common">Cryptophyte</name>
    <dbReference type="NCBI Taxonomy" id="905079"/>
    <lineage>
        <taxon>Eukaryota</taxon>
        <taxon>Cryptophyceae</taxon>
        <taxon>Pyrenomonadales</taxon>
        <taxon>Geminigeraceae</taxon>
        <taxon>Guillardia</taxon>
    </lineage>
</organism>
<dbReference type="Pfam" id="PF05686">
    <property type="entry name" value="Glyco_transf_90"/>
    <property type="match status" value="1"/>
</dbReference>
<dbReference type="Proteomes" id="UP000011087">
    <property type="component" value="Unassembled WGS sequence"/>
</dbReference>
<evidence type="ECO:0000313" key="6">
    <source>
        <dbReference type="Proteomes" id="UP000011087"/>
    </source>
</evidence>
<proteinExistence type="inferred from homology"/>
<evidence type="ECO:0000256" key="1">
    <source>
        <dbReference type="ARBA" id="ARBA00010118"/>
    </source>
</evidence>
<accession>L1IXC8</accession>
<dbReference type="PaxDb" id="55529-EKX40918"/>
<protein>
    <recommendedName>
        <fullName evidence="3">Glycosyl transferase CAP10 domain-containing protein</fullName>
    </recommendedName>
</protein>
<dbReference type="HOGENOM" id="CLU_2475765_0_0_1"/>
<dbReference type="EMBL" id="JH993027">
    <property type="protein sequence ID" value="EKX40918.1"/>
    <property type="molecule type" value="Genomic_DNA"/>
</dbReference>
<reference evidence="5" key="3">
    <citation type="submission" date="2016-03" db="UniProtKB">
        <authorList>
            <consortium name="EnsemblProtists"/>
        </authorList>
    </citation>
    <scope>IDENTIFICATION</scope>
</reference>
<dbReference type="InterPro" id="IPR006598">
    <property type="entry name" value="CAP10"/>
</dbReference>
<dbReference type="KEGG" id="gtt:GUITHDRAFT_54660"/>
<dbReference type="RefSeq" id="XP_005827898.1">
    <property type="nucleotide sequence ID" value="XM_005827841.1"/>
</dbReference>
<feature type="non-terminal residue" evidence="4">
    <location>
        <position position="1"/>
    </location>
</feature>
<dbReference type="OrthoDB" id="541052at2759"/>
<reference evidence="4 6" key="1">
    <citation type="journal article" date="2012" name="Nature">
        <title>Algal genomes reveal evolutionary mosaicism and the fate of nucleomorphs.</title>
        <authorList>
            <consortium name="DOE Joint Genome Institute"/>
            <person name="Curtis B.A."/>
            <person name="Tanifuji G."/>
            <person name="Burki F."/>
            <person name="Gruber A."/>
            <person name="Irimia M."/>
            <person name="Maruyama S."/>
            <person name="Arias M.C."/>
            <person name="Ball S.G."/>
            <person name="Gile G.H."/>
            <person name="Hirakawa Y."/>
            <person name="Hopkins J.F."/>
            <person name="Kuo A."/>
            <person name="Rensing S.A."/>
            <person name="Schmutz J."/>
            <person name="Symeonidi A."/>
            <person name="Elias M."/>
            <person name="Eveleigh R.J."/>
            <person name="Herman E.K."/>
            <person name="Klute M.J."/>
            <person name="Nakayama T."/>
            <person name="Obornik M."/>
            <person name="Reyes-Prieto A."/>
            <person name="Armbrust E.V."/>
            <person name="Aves S.J."/>
            <person name="Beiko R.G."/>
            <person name="Coutinho P."/>
            <person name="Dacks J.B."/>
            <person name="Durnford D.G."/>
            <person name="Fast N.M."/>
            <person name="Green B.R."/>
            <person name="Grisdale C.J."/>
            <person name="Hempel F."/>
            <person name="Henrissat B."/>
            <person name="Hoppner M.P."/>
            <person name="Ishida K."/>
            <person name="Kim E."/>
            <person name="Koreny L."/>
            <person name="Kroth P.G."/>
            <person name="Liu Y."/>
            <person name="Malik S.B."/>
            <person name="Maier U.G."/>
            <person name="McRose D."/>
            <person name="Mock T."/>
            <person name="Neilson J.A."/>
            <person name="Onodera N.T."/>
            <person name="Poole A.M."/>
            <person name="Pritham E.J."/>
            <person name="Richards T.A."/>
            <person name="Rocap G."/>
            <person name="Roy S.W."/>
            <person name="Sarai C."/>
            <person name="Schaack S."/>
            <person name="Shirato S."/>
            <person name="Slamovits C.H."/>
            <person name="Spencer D.F."/>
            <person name="Suzuki S."/>
            <person name="Worden A.Z."/>
            <person name="Zauner S."/>
            <person name="Barry K."/>
            <person name="Bell C."/>
            <person name="Bharti A.K."/>
            <person name="Crow J.A."/>
            <person name="Grimwood J."/>
            <person name="Kramer R."/>
            <person name="Lindquist E."/>
            <person name="Lucas S."/>
            <person name="Salamov A."/>
            <person name="McFadden G.I."/>
            <person name="Lane C.E."/>
            <person name="Keeling P.J."/>
            <person name="Gray M.W."/>
            <person name="Grigoriev I.V."/>
            <person name="Archibald J.M."/>
        </authorList>
    </citation>
    <scope>NUCLEOTIDE SEQUENCE</scope>
    <source>
        <strain evidence="4 6">CCMP2712</strain>
    </source>
</reference>
<dbReference type="InterPro" id="IPR051091">
    <property type="entry name" value="O-Glucosyltr/Glycosyltrsf_90"/>
</dbReference>
<dbReference type="EnsemblProtists" id="EKX40918">
    <property type="protein sequence ID" value="EKX40918"/>
    <property type="gene ID" value="GUITHDRAFT_54660"/>
</dbReference>
<evidence type="ECO:0000313" key="5">
    <source>
        <dbReference type="EnsemblProtists" id="EKX40918"/>
    </source>
</evidence>
<keyword evidence="2" id="KW-0808">Transferase</keyword>
<gene>
    <name evidence="4" type="ORF">GUITHDRAFT_54660</name>
</gene>
<dbReference type="GO" id="GO:0016740">
    <property type="term" value="F:transferase activity"/>
    <property type="evidence" value="ECO:0007669"/>
    <property type="project" value="UniProtKB-KW"/>
</dbReference>
<dbReference type="PANTHER" id="PTHR12203">
    <property type="entry name" value="KDEL LYS-ASP-GLU-LEU CONTAINING - RELATED"/>
    <property type="match status" value="1"/>
</dbReference>
<name>L1IXC8_GUITC</name>
<reference evidence="6" key="2">
    <citation type="submission" date="2012-11" db="EMBL/GenBank/DDBJ databases">
        <authorList>
            <person name="Kuo A."/>
            <person name="Curtis B.A."/>
            <person name="Tanifuji G."/>
            <person name="Burki F."/>
            <person name="Gruber A."/>
            <person name="Irimia M."/>
            <person name="Maruyama S."/>
            <person name="Arias M.C."/>
            <person name="Ball S.G."/>
            <person name="Gile G.H."/>
            <person name="Hirakawa Y."/>
            <person name="Hopkins J.F."/>
            <person name="Rensing S.A."/>
            <person name="Schmutz J."/>
            <person name="Symeonidi A."/>
            <person name="Elias M."/>
            <person name="Eveleigh R.J."/>
            <person name="Herman E.K."/>
            <person name="Klute M.J."/>
            <person name="Nakayama T."/>
            <person name="Obornik M."/>
            <person name="Reyes-Prieto A."/>
            <person name="Armbrust E.V."/>
            <person name="Aves S.J."/>
            <person name="Beiko R.G."/>
            <person name="Coutinho P."/>
            <person name="Dacks J.B."/>
            <person name="Durnford D.G."/>
            <person name="Fast N.M."/>
            <person name="Green B.R."/>
            <person name="Grisdale C."/>
            <person name="Hempe F."/>
            <person name="Henrissat B."/>
            <person name="Hoppner M.P."/>
            <person name="Ishida K.-I."/>
            <person name="Kim E."/>
            <person name="Koreny L."/>
            <person name="Kroth P.G."/>
            <person name="Liu Y."/>
            <person name="Malik S.-B."/>
            <person name="Maier U.G."/>
            <person name="McRose D."/>
            <person name="Mock T."/>
            <person name="Neilson J.A."/>
            <person name="Onodera N.T."/>
            <person name="Poole A.M."/>
            <person name="Pritham E.J."/>
            <person name="Richards T.A."/>
            <person name="Rocap G."/>
            <person name="Roy S.W."/>
            <person name="Sarai C."/>
            <person name="Schaack S."/>
            <person name="Shirato S."/>
            <person name="Slamovits C.H."/>
            <person name="Spencer D.F."/>
            <person name="Suzuki S."/>
            <person name="Worden A.Z."/>
            <person name="Zauner S."/>
            <person name="Barry K."/>
            <person name="Bell C."/>
            <person name="Bharti A.K."/>
            <person name="Crow J.A."/>
            <person name="Grimwood J."/>
            <person name="Kramer R."/>
            <person name="Lindquist E."/>
            <person name="Lucas S."/>
            <person name="Salamov A."/>
            <person name="McFadden G.I."/>
            <person name="Lane C.E."/>
            <person name="Keeling P.J."/>
            <person name="Gray M.W."/>
            <person name="Grigoriev I.V."/>
            <person name="Archibald J.M."/>
        </authorList>
    </citation>
    <scope>NUCLEOTIDE SEQUENCE</scope>
    <source>
        <strain evidence="6">CCMP2712</strain>
    </source>
</reference>
<feature type="domain" description="Glycosyl transferase CAP10" evidence="3">
    <location>
        <begin position="2"/>
        <end position="88"/>
    </location>
</feature>
<evidence type="ECO:0000313" key="4">
    <source>
        <dbReference type="EMBL" id="EKX40918.1"/>
    </source>
</evidence>
<dbReference type="GeneID" id="17297654"/>